<dbReference type="InterPro" id="IPR046833">
    <property type="entry name" value="ABC_N"/>
</dbReference>
<proteinExistence type="predicted"/>
<evidence type="ECO:0000313" key="5">
    <source>
        <dbReference type="Proteomes" id="UP000530514"/>
    </source>
</evidence>
<dbReference type="PANTHER" id="PTHR38149:SF1">
    <property type="entry name" value="ATPASE"/>
    <property type="match status" value="1"/>
</dbReference>
<accession>A0A7W2AIG1</accession>
<dbReference type="RefSeq" id="WP_033100868.1">
    <property type="nucleotide sequence ID" value="NZ_JACEIP010000013.1"/>
</dbReference>
<feature type="domain" description="MRB1590-like C-terminal" evidence="3">
    <location>
        <begin position="466"/>
        <end position="568"/>
    </location>
</feature>
<dbReference type="EMBL" id="JACEIP010000013">
    <property type="protein sequence ID" value="MBA4543225.1"/>
    <property type="molecule type" value="Genomic_DNA"/>
</dbReference>
<feature type="domain" description="ATPase of the ABC class C-terminal" evidence="1">
    <location>
        <begin position="168"/>
        <end position="450"/>
    </location>
</feature>
<dbReference type="SUPFAM" id="SSF52540">
    <property type="entry name" value="P-loop containing nucleoside triphosphate hydrolases"/>
    <property type="match status" value="1"/>
</dbReference>
<dbReference type="AlphaFoldDB" id="A0A7W2AIG1"/>
<reference evidence="4 5" key="1">
    <citation type="submission" date="2020-07" db="EMBL/GenBank/DDBJ databases">
        <authorList>
            <person name="Feng H."/>
        </authorList>
    </citation>
    <scope>NUCLEOTIDE SEQUENCE [LARGE SCALE GENOMIC DNA]</scope>
    <source>
        <strain evidence="5">s-11</strain>
    </source>
</reference>
<name>A0A7W2AIG1_9BACL</name>
<sequence length="570" mass="63492">MERLSQILTRIDGKGYKAYKDIQGEYRFGKFTLFIDHVQGDPFASPSRIRIRVSQRITKHRPEWLKNALRQTALEDWWVRKWAERIGRFSRRTTGTGKSGLIAIDRPGQQILKRAAAVVTADHLEVRLSVGLPARGRTVLGKQARQMLLEDLPQLVDETCILREADFRSIEARMQLVDNQQAIREEMDRNGWVSFVADGSILPRKSGINDQPLRGESVIPFRTPPSFKVSIAVPHGAPITGMAIPRGVTLIVGGGYHGKSTLLKAIERGVYHHIEGDGREYVLTVPDAVKIRSEDGRRVEKVNISPFISRLPFGRATERFSTDDASGSTSQAANIMESLEMGCSCLLMDEDTSATNFMIRDARMQALVSKGKEPITPFIDKVRQLYEEKGVSTILVLGGSGDYFDVADHVIMMDHYTPCDVTEEAKDIARSYQLARKREGGESFGEVTPRFPLAEGFDAHKGRKEKADALGLDTIQLGTGRIDLSALEQLVDPSQTRAIAQILRVLGEKADGSKSLRELIDEVFAELKQQGFDAISPYRRGHHPGDLALPRKLEVAGAVNRLRSLEVRGE</sequence>
<dbReference type="InterPro" id="IPR049069">
    <property type="entry name" value="MRB1590-like_C"/>
</dbReference>
<comment type="caution">
    <text evidence="4">The sequence shown here is derived from an EMBL/GenBank/DDBJ whole genome shotgun (WGS) entry which is preliminary data.</text>
</comment>
<evidence type="ECO:0000259" key="2">
    <source>
        <dbReference type="Pfam" id="PF20446"/>
    </source>
</evidence>
<dbReference type="InterPro" id="IPR046834">
    <property type="entry name" value="ABC_ATPase_C"/>
</dbReference>
<dbReference type="PANTHER" id="PTHR38149">
    <property type="entry name" value="ATPASE"/>
    <property type="match status" value="1"/>
</dbReference>
<protein>
    <submittedName>
        <fullName evidence="4">ABC-ATPase domain-containing protein</fullName>
    </submittedName>
</protein>
<dbReference type="Pfam" id="PF09818">
    <property type="entry name" value="ABC_ATPase"/>
    <property type="match status" value="1"/>
</dbReference>
<gene>
    <name evidence="4" type="ORF">H1164_09975</name>
</gene>
<evidence type="ECO:0000313" key="4">
    <source>
        <dbReference type="EMBL" id="MBA4543225.1"/>
    </source>
</evidence>
<feature type="domain" description="ATPase of the ABC class N-terminal" evidence="2">
    <location>
        <begin position="1"/>
        <end position="159"/>
    </location>
</feature>
<evidence type="ECO:0000259" key="3">
    <source>
        <dbReference type="Pfam" id="PF21117"/>
    </source>
</evidence>
<dbReference type="InterPro" id="IPR027417">
    <property type="entry name" value="P-loop_NTPase"/>
</dbReference>
<evidence type="ECO:0000259" key="1">
    <source>
        <dbReference type="Pfam" id="PF09818"/>
    </source>
</evidence>
<dbReference type="OrthoDB" id="9809999at2"/>
<organism evidence="4 5">
    <name type="scientific">Thermoactinomyces daqus</name>
    <dbReference type="NCBI Taxonomy" id="1329516"/>
    <lineage>
        <taxon>Bacteria</taxon>
        <taxon>Bacillati</taxon>
        <taxon>Bacillota</taxon>
        <taxon>Bacilli</taxon>
        <taxon>Bacillales</taxon>
        <taxon>Thermoactinomycetaceae</taxon>
        <taxon>Thermoactinomyces</taxon>
    </lineage>
</organism>
<dbReference type="Pfam" id="PF21117">
    <property type="entry name" value="MRB1590_C"/>
    <property type="match status" value="1"/>
</dbReference>
<dbReference type="InterPro" id="IPR019195">
    <property type="entry name" value="ABC_ATPase_put"/>
</dbReference>
<dbReference type="Proteomes" id="UP000530514">
    <property type="component" value="Unassembled WGS sequence"/>
</dbReference>
<dbReference type="Pfam" id="PF20446">
    <property type="entry name" value="ABC_N"/>
    <property type="match status" value="1"/>
</dbReference>
<keyword evidence="5" id="KW-1185">Reference proteome</keyword>